<evidence type="ECO:0000313" key="13">
    <source>
        <dbReference type="Proteomes" id="UP000265520"/>
    </source>
</evidence>
<sequence>PSAKWIQNLSGMRPKLEKLSQQIDRILENIINDHKDIRLRRAKEGVTDAEEDLIDCLLKFEDSGSDKYFHLTTDNIKAIILVCN</sequence>
<evidence type="ECO:0000256" key="1">
    <source>
        <dbReference type="ARBA" id="ARBA00001971"/>
    </source>
</evidence>
<reference evidence="12 13" key="1">
    <citation type="journal article" date="2018" name="Front. Plant Sci.">
        <title>Red Clover (Trifolium pratense) and Zigzag Clover (T. medium) - A Picture of Genomic Similarities and Differences.</title>
        <authorList>
            <person name="Dluhosova J."/>
            <person name="Istvanek J."/>
            <person name="Nedelnik J."/>
            <person name="Repkova J."/>
        </authorList>
    </citation>
    <scope>NUCLEOTIDE SEQUENCE [LARGE SCALE GENOMIC DNA]</scope>
    <source>
        <strain evidence="13">cv. 10/8</strain>
        <tissue evidence="12">Leaf</tissue>
    </source>
</reference>
<name>A0A392PLP3_9FABA</name>
<evidence type="ECO:0000256" key="9">
    <source>
        <dbReference type="ARBA" id="ARBA00023004"/>
    </source>
</evidence>
<dbReference type="GO" id="GO:0005506">
    <property type="term" value="F:iron ion binding"/>
    <property type="evidence" value="ECO:0007669"/>
    <property type="project" value="InterPro"/>
</dbReference>
<keyword evidence="13" id="KW-1185">Reference proteome</keyword>
<dbReference type="Gene3D" id="1.10.630.10">
    <property type="entry name" value="Cytochrome P450"/>
    <property type="match status" value="1"/>
</dbReference>
<evidence type="ECO:0000256" key="10">
    <source>
        <dbReference type="ARBA" id="ARBA00023033"/>
    </source>
</evidence>
<keyword evidence="4" id="KW-0349">Heme</keyword>
<keyword evidence="8" id="KW-0560">Oxidoreductase</keyword>
<evidence type="ECO:0000256" key="11">
    <source>
        <dbReference type="ARBA" id="ARBA00023136"/>
    </source>
</evidence>
<dbReference type="PANTHER" id="PTHR47953:SF19">
    <property type="entry name" value="OS06G0641600 PROTEIN"/>
    <property type="match status" value="1"/>
</dbReference>
<protein>
    <submittedName>
        <fullName evidence="12">Cytochrome P450 71D11-like</fullName>
    </submittedName>
</protein>
<dbReference type="Proteomes" id="UP000265520">
    <property type="component" value="Unassembled WGS sequence"/>
</dbReference>
<dbReference type="GO" id="GO:0016020">
    <property type="term" value="C:membrane"/>
    <property type="evidence" value="ECO:0007669"/>
    <property type="project" value="UniProtKB-SubCell"/>
</dbReference>
<dbReference type="GO" id="GO:0016705">
    <property type="term" value="F:oxidoreductase activity, acting on paired donors, with incorporation or reduction of molecular oxygen"/>
    <property type="evidence" value="ECO:0007669"/>
    <property type="project" value="InterPro"/>
</dbReference>
<proteinExistence type="inferred from homology"/>
<comment type="similarity">
    <text evidence="3">Belongs to the cytochrome P450 family.</text>
</comment>
<dbReference type="GO" id="GO:0004497">
    <property type="term" value="F:monooxygenase activity"/>
    <property type="evidence" value="ECO:0007669"/>
    <property type="project" value="UniProtKB-KW"/>
</dbReference>
<evidence type="ECO:0000256" key="7">
    <source>
        <dbReference type="ARBA" id="ARBA00022989"/>
    </source>
</evidence>
<dbReference type="PANTHER" id="PTHR47953">
    <property type="entry name" value="OS08G0105600 PROTEIN"/>
    <property type="match status" value="1"/>
</dbReference>
<evidence type="ECO:0000256" key="6">
    <source>
        <dbReference type="ARBA" id="ARBA00022723"/>
    </source>
</evidence>
<organism evidence="12 13">
    <name type="scientific">Trifolium medium</name>
    <dbReference type="NCBI Taxonomy" id="97028"/>
    <lineage>
        <taxon>Eukaryota</taxon>
        <taxon>Viridiplantae</taxon>
        <taxon>Streptophyta</taxon>
        <taxon>Embryophyta</taxon>
        <taxon>Tracheophyta</taxon>
        <taxon>Spermatophyta</taxon>
        <taxon>Magnoliopsida</taxon>
        <taxon>eudicotyledons</taxon>
        <taxon>Gunneridae</taxon>
        <taxon>Pentapetalae</taxon>
        <taxon>rosids</taxon>
        <taxon>fabids</taxon>
        <taxon>Fabales</taxon>
        <taxon>Fabaceae</taxon>
        <taxon>Papilionoideae</taxon>
        <taxon>50 kb inversion clade</taxon>
        <taxon>NPAAA clade</taxon>
        <taxon>Hologalegina</taxon>
        <taxon>IRL clade</taxon>
        <taxon>Trifolieae</taxon>
        <taxon>Trifolium</taxon>
    </lineage>
</organism>
<evidence type="ECO:0000256" key="4">
    <source>
        <dbReference type="ARBA" id="ARBA00022617"/>
    </source>
</evidence>
<dbReference type="AlphaFoldDB" id="A0A392PLP3"/>
<keyword evidence="6" id="KW-0479">Metal-binding</keyword>
<keyword evidence="11" id="KW-0472">Membrane</keyword>
<keyword evidence="9" id="KW-0408">Iron</keyword>
<keyword evidence="5" id="KW-0812">Transmembrane</keyword>
<evidence type="ECO:0000256" key="2">
    <source>
        <dbReference type="ARBA" id="ARBA00004167"/>
    </source>
</evidence>
<dbReference type="InterPro" id="IPR036396">
    <property type="entry name" value="Cyt_P450_sf"/>
</dbReference>
<accession>A0A392PLP3</accession>
<dbReference type="GO" id="GO:0020037">
    <property type="term" value="F:heme binding"/>
    <property type="evidence" value="ECO:0007669"/>
    <property type="project" value="InterPro"/>
</dbReference>
<feature type="non-terminal residue" evidence="12">
    <location>
        <position position="1"/>
    </location>
</feature>
<dbReference type="InterPro" id="IPR052306">
    <property type="entry name" value="CYP450_71D"/>
</dbReference>
<keyword evidence="10" id="KW-0503">Monooxygenase</keyword>
<evidence type="ECO:0000256" key="5">
    <source>
        <dbReference type="ARBA" id="ARBA00022692"/>
    </source>
</evidence>
<evidence type="ECO:0000256" key="8">
    <source>
        <dbReference type="ARBA" id="ARBA00023002"/>
    </source>
</evidence>
<evidence type="ECO:0000313" key="12">
    <source>
        <dbReference type="EMBL" id="MCI12734.1"/>
    </source>
</evidence>
<keyword evidence="7" id="KW-1133">Transmembrane helix</keyword>
<comment type="cofactor">
    <cofactor evidence="1">
        <name>heme</name>
        <dbReference type="ChEBI" id="CHEBI:30413"/>
    </cofactor>
</comment>
<comment type="caution">
    <text evidence="12">The sequence shown here is derived from an EMBL/GenBank/DDBJ whole genome shotgun (WGS) entry which is preliminary data.</text>
</comment>
<dbReference type="EMBL" id="LXQA010085347">
    <property type="protein sequence ID" value="MCI12734.1"/>
    <property type="molecule type" value="Genomic_DNA"/>
</dbReference>
<comment type="subcellular location">
    <subcellularLocation>
        <location evidence="2">Membrane</location>
        <topology evidence="2">Single-pass membrane protein</topology>
    </subcellularLocation>
</comment>
<evidence type="ECO:0000256" key="3">
    <source>
        <dbReference type="ARBA" id="ARBA00010617"/>
    </source>
</evidence>